<dbReference type="AlphaFoldDB" id="A0AAD2FQ46"/>
<accession>A0AAD2FQ46</accession>
<reference evidence="2" key="1">
    <citation type="submission" date="2023-08" db="EMBL/GenBank/DDBJ databases">
        <authorList>
            <person name="Audoor S."/>
            <person name="Bilcke G."/>
        </authorList>
    </citation>
    <scope>NUCLEOTIDE SEQUENCE</scope>
</reference>
<evidence type="ECO:0000313" key="2">
    <source>
        <dbReference type="EMBL" id="CAJ1949029.1"/>
    </source>
</evidence>
<protein>
    <submittedName>
        <fullName evidence="2">Uncharacterized protein</fullName>
    </submittedName>
</protein>
<sequence>MTTLTAPHEGKNLLTPPSSTTCHGMSVMKRLNRRRVLQNKNEIVTLLVTPNDEEEIMTPRKLLATMSEYQAQNNNNNNSSNIHLVHVGKYIISLQPENCRSLAALFEEESNNENAENNPIVFAPTSYATPPRTTINNNNNKHFLSPPTTPPATKKPRTLQAPPGLHIPLPTLDEGTNNYVGSELGPTSLKPRNLNLTFHSTLFANDTTLA</sequence>
<comment type="caution">
    <text evidence="2">The sequence shown here is derived from an EMBL/GenBank/DDBJ whole genome shotgun (WGS) entry which is preliminary data.</text>
</comment>
<organism evidence="2 3">
    <name type="scientific">Cylindrotheca closterium</name>
    <dbReference type="NCBI Taxonomy" id="2856"/>
    <lineage>
        <taxon>Eukaryota</taxon>
        <taxon>Sar</taxon>
        <taxon>Stramenopiles</taxon>
        <taxon>Ochrophyta</taxon>
        <taxon>Bacillariophyta</taxon>
        <taxon>Bacillariophyceae</taxon>
        <taxon>Bacillariophycidae</taxon>
        <taxon>Bacillariales</taxon>
        <taxon>Bacillariaceae</taxon>
        <taxon>Cylindrotheca</taxon>
    </lineage>
</organism>
<keyword evidence="3" id="KW-1185">Reference proteome</keyword>
<evidence type="ECO:0000313" key="3">
    <source>
        <dbReference type="Proteomes" id="UP001295423"/>
    </source>
</evidence>
<name>A0AAD2FQ46_9STRA</name>
<evidence type="ECO:0000256" key="1">
    <source>
        <dbReference type="SAM" id="MobiDB-lite"/>
    </source>
</evidence>
<dbReference type="Proteomes" id="UP001295423">
    <property type="component" value="Unassembled WGS sequence"/>
</dbReference>
<gene>
    <name evidence="2" type="ORF">CYCCA115_LOCUS11890</name>
</gene>
<feature type="region of interest" description="Disordered" evidence="1">
    <location>
        <begin position="136"/>
        <end position="158"/>
    </location>
</feature>
<dbReference type="EMBL" id="CAKOGP040001758">
    <property type="protein sequence ID" value="CAJ1949029.1"/>
    <property type="molecule type" value="Genomic_DNA"/>
</dbReference>
<proteinExistence type="predicted"/>